<sequence length="64" mass="7596">MTTKGLYKDVDEEAGEVVFMDWGSIETFQTFMPRHHYEVSGLLPPFEYLPTYEEYRRQSQTDQA</sequence>
<reference evidence="1 2" key="1">
    <citation type="submission" date="2020-03" db="EMBL/GenBank/DDBJ databases">
        <title>Sphingomonas sp. nov., isolated from fish.</title>
        <authorList>
            <person name="Hyun D.-W."/>
            <person name="Bae J.-W."/>
        </authorList>
    </citation>
    <scope>NUCLEOTIDE SEQUENCE [LARGE SCALE GENOMIC DNA]</scope>
    <source>
        <strain evidence="1 2">HDW15B</strain>
    </source>
</reference>
<accession>A0A6G7YMR2</accession>
<name>A0A6G7YMR2_9SPHN</name>
<dbReference type="RefSeq" id="WP_166410427.1">
    <property type="nucleotide sequence ID" value="NZ_CP049869.1"/>
</dbReference>
<evidence type="ECO:0000313" key="2">
    <source>
        <dbReference type="Proteomes" id="UP000503222"/>
    </source>
</evidence>
<dbReference type="AlphaFoldDB" id="A0A6G7YMR2"/>
<evidence type="ECO:0000313" key="1">
    <source>
        <dbReference type="EMBL" id="QIK78033.1"/>
    </source>
</evidence>
<dbReference type="Proteomes" id="UP000503222">
    <property type="component" value="Chromosome"/>
</dbReference>
<organism evidence="1 2">
    <name type="scientific">Sphingomonas piscis</name>
    <dbReference type="NCBI Taxonomy" id="2714943"/>
    <lineage>
        <taxon>Bacteria</taxon>
        <taxon>Pseudomonadati</taxon>
        <taxon>Pseudomonadota</taxon>
        <taxon>Alphaproteobacteria</taxon>
        <taxon>Sphingomonadales</taxon>
        <taxon>Sphingomonadaceae</taxon>
        <taxon>Sphingomonas</taxon>
    </lineage>
</organism>
<proteinExistence type="predicted"/>
<dbReference type="KEGG" id="spii:G7077_03015"/>
<keyword evidence="2" id="KW-1185">Reference proteome</keyword>
<dbReference type="EMBL" id="CP049869">
    <property type="protein sequence ID" value="QIK78033.1"/>
    <property type="molecule type" value="Genomic_DNA"/>
</dbReference>
<gene>
    <name evidence="1" type="ORF">G7077_03015</name>
</gene>
<protein>
    <submittedName>
        <fullName evidence="1">Uncharacterized protein</fullName>
    </submittedName>
</protein>